<dbReference type="InterPro" id="IPR036188">
    <property type="entry name" value="FAD/NAD-bd_sf"/>
</dbReference>
<dbReference type="InterPro" id="IPR036873">
    <property type="entry name" value="Rhodanese-like_dom_sf"/>
</dbReference>
<dbReference type="SMART" id="SM00450">
    <property type="entry name" value="RHOD"/>
    <property type="match status" value="1"/>
</dbReference>
<dbReference type="Gene3D" id="3.40.250.10">
    <property type="entry name" value="Rhodanese-like domain"/>
    <property type="match status" value="1"/>
</dbReference>
<keyword evidence="5" id="KW-0558">Oxidation</keyword>
<sequence length="553" mass="60613">MKKVVIVGGVAGGMSAATRLRRLREDIEIVVFEKGPHVSFANCGLPYYVSGEIEDHDRLLLQTPESLYERFKIDVRVNQEVISINPAEKVVYIKNMQGEHTETYDKLILSPGAKPFVPDISGLSEAKNVFTLRNVPDLDKIMKHLENRDVEKALVVGAGFIGLEMAENLKNRGLDVTIVEKAPHVLPPLDEEMATYVTKELEKNNIKVITAQSATKLLDNGRVVVLEDHTEIEADIVILSVGVQPENKLAKEAGLSLGFRGGIIVDKNYQTSNPDIYAVGDAIVVNQQITGEEALISLASPANRQGRQVADVIAGLNRQNKGSIGTAIVRIFNLTAASTGITERAVSNAGLDYQIVHTIGKDHAAYYPGATDILLKLIFDPKTGKIYGAQGIGEKGVDKRIDVLATAIKGEMTIFDLPELELAYAPPFGSAKDPVNMIGYAAMNIIDGLSENVQWHQLSKELASGTKILDVRSEEELANGRFKEAVHIPLDELRSRMDELDKNQAYIISCHSGLRSYIGERILKQNGFTVKNLDGAFALYQAIRPKEITHVSE</sequence>
<name>A0A3Q9BJ90_9LACT</name>
<evidence type="ECO:0000313" key="7">
    <source>
        <dbReference type="EMBL" id="AZP03597.1"/>
    </source>
</evidence>
<dbReference type="AlphaFoldDB" id="A0A3Q9BJ90"/>
<dbReference type="Gene3D" id="3.50.50.60">
    <property type="entry name" value="FAD/NAD(P)-binding domain"/>
    <property type="match status" value="2"/>
</dbReference>
<protein>
    <submittedName>
        <fullName evidence="7">CoA-disulfide reductase</fullName>
    </submittedName>
</protein>
<dbReference type="SUPFAM" id="SSF51905">
    <property type="entry name" value="FAD/NAD(P)-binding domain"/>
    <property type="match status" value="1"/>
</dbReference>
<dbReference type="PROSITE" id="PS50206">
    <property type="entry name" value="RHODANESE_3"/>
    <property type="match status" value="1"/>
</dbReference>
<dbReference type="Proteomes" id="UP000273326">
    <property type="component" value="Chromosome"/>
</dbReference>
<keyword evidence="8" id="KW-1185">Reference proteome</keyword>
<dbReference type="InterPro" id="IPR050260">
    <property type="entry name" value="FAD-bd_OxRdtase"/>
</dbReference>
<dbReference type="Pfam" id="PF02852">
    <property type="entry name" value="Pyr_redox_dim"/>
    <property type="match status" value="1"/>
</dbReference>
<dbReference type="EMBL" id="CP034465">
    <property type="protein sequence ID" value="AZP03597.1"/>
    <property type="molecule type" value="Genomic_DNA"/>
</dbReference>
<comment type="similarity">
    <text evidence="2">Belongs to the class-III pyridine nucleotide-disulfide oxidoreductase family.</text>
</comment>
<dbReference type="PRINTS" id="PR00411">
    <property type="entry name" value="PNDRDTASEI"/>
</dbReference>
<evidence type="ECO:0000256" key="2">
    <source>
        <dbReference type="ARBA" id="ARBA00009130"/>
    </source>
</evidence>
<accession>A0A3Q9BJ90</accession>
<reference evidence="8" key="1">
    <citation type="submission" date="2018-12" db="EMBL/GenBank/DDBJ databases">
        <title>Complete genome sequencing of Jeotgalibaca sp. H21T32.</title>
        <authorList>
            <person name="Bae J.-W."/>
            <person name="Lee S.-Y."/>
        </authorList>
    </citation>
    <scope>NUCLEOTIDE SEQUENCE [LARGE SCALE GENOMIC DNA]</scope>
    <source>
        <strain evidence="8">H21T32</strain>
    </source>
</reference>
<dbReference type="InterPro" id="IPR004099">
    <property type="entry name" value="Pyr_nucl-diS_OxRdtase_dimer"/>
</dbReference>
<dbReference type="Pfam" id="PF07992">
    <property type="entry name" value="Pyr_redox_2"/>
    <property type="match status" value="1"/>
</dbReference>
<dbReference type="OrthoDB" id="9802028at2"/>
<dbReference type="InterPro" id="IPR001763">
    <property type="entry name" value="Rhodanese-like_dom"/>
</dbReference>
<dbReference type="SUPFAM" id="SSF52821">
    <property type="entry name" value="Rhodanese/Cell cycle control phosphatase"/>
    <property type="match status" value="1"/>
</dbReference>
<keyword evidence="4" id="KW-0274">FAD</keyword>
<comment type="cofactor">
    <cofactor evidence="1">
        <name>FAD</name>
        <dbReference type="ChEBI" id="CHEBI:57692"/>
    </cofactor>
</comment>
<evidence type="ECO:0000256" key="1">
    <source>
        <dbReference type="ARBA" id="ARBA00001974"/>
    </source>
</evidence>
<organism evidence="7 8">
    <name type="scientific">Jeotgalibaca ciconiae</name>
    <dbReference type="NCBI Taxonomy" id="2496265"/>
    <lineage>
        <taxon>Bacteria</taxon>
        <taxon>Bacillati</taxon>
        <taxon>Bacillota</taxon>
        <taxon>Bacilli</taxon>
        <taxon>Lactobacillales</taxon>
        <taxon>Carnobacteriaceae</taxon>
        <taxon>Jeotgalibaca</taxon>
    </lineage>
</organism>
<evidence type="ECO:0000256" key="3">
    <source>
        <dbReference type="ARBA" id="ARBA00022630"/>
    </source>
</evidence>
<evidence type="ECO:0000256" key="4">
    <source>
        <dbReference type="ARBA" id="ARBA00022827"/>
    </source>
</evidence>
<dbReference type="RefSeq" id="WP_126108688.1">
    <property type="nucleotide sequence ID" value="NZ_CP034465.1"/>
</dbReference>
<dbReference type="InterPro" id="IPR023753">
    <property type="entry name" value="FAD/NAD-binding_dom"/>
</dbReference>
<dbReference type="GO" id="GO:0016491">
    <property type="term" value="F:oxidoreductase activity"/>
    <property type="evidence" value="ECO:0007669"/>
    <property type="project" value="InterPro"/>
</dbReference>
<dbReference type="Pfam" id="PF00581">
    <property type="entry name" value="Rhodanese"/>
    <property type="match status" value="1"/>
</dbReference>
<evidence type="ECO:0000313" key="8">
    <source>
        <dbReference type="Proteomes" id="UP000273326"/>
    </source>
</evidence>
<dbReference type="PRINTS" id="PR00368">
    <property type="entry name" value="FADPNR"/>
</dbReference>
<dbReference type="PANTHER" id="PTHR43429">
    <property type="entry name" value="PYRIDINE NUCLEOTIDE-DISULFIDE OXIDOREDUCTASE DOMAIN-CONTAINING"/>
    <property type="match status" value="1"/>
</dbReference>
<evidence type="ECO:0000259" key="6">
    <source>
        <dbReference type="PROSITE" id="PS50206"/>
    </source>
</evidence>
<keyword evidence="3" id="KW-0285">Flavoprotein</keyword>
<proteinExistence type="inferred from homology"/>
<gene>
    <name evidence="7" type="ORF">EJN90_02320</name>
</gene>
<feature type="domain" description="Rhodanese" evidence="6">
    <location>
        <begin position="462"/>
        <end position="548"/>
    </location>
</feature>
<dbReference type="SUPFAM" id="SSF55424">
    <property type="entry name" value="FAD/NAD-linked reductases, dimerisation (C-terminal) domain"/>
    <property type="match status" value="1"/>
</dbReference>
<dbReference type="InterPro" id="IPR016156">
    <property type="entry name" value="FAD/NAD-linked_Rdtase_dimer_sf"/>
</dbReference>
<dbReference type="KEGG" id="jeh:EJN90_02320"/>
<evidence type="ECO:0000256" key="5">
    <source>
        <dbReference type="ARBA" id="ARBA00023097"/>
    </source>
</evidence>